<feature type="transmembrane region" description="Helical" evidence="5">
    <location>
        <begin position="286"/>
        <end position="305"/>
    </location>
</feature>
<proteinExistence type="predicted"/>
<feature type="transmembrane region" description="Helical" evidence="5">
    <location>
        <begin position="85"/>
        <end position="103"/>
    </location>
</feature>
<feature type="transmembrane region" description="Helical" evidence="5">
    <location>
        <begin position="245"/>
        <end position="265"/>
    </location>
</feature>
<feature type="transmembrane region" description="Helical" evidence="5">
    <location>
        <begin position="205"/>
        <end position="225"/>
    </location>
</feature>
<dbReference type="OrthoDB" id="103403at2"/>
<evidence type="ECO:0000256" key="5">
    <source>
        <dbReference type="SAM" id="Phobius"/>
    </source>
</evidence>
<dbReference type="RefSeq" id="WP_023656496.1">
    <property type="nucleotide sequence ID" value="NZ_CAHS01000021.1"/>
</dbReference>
<evidence type="ECO:0000256" key="3">
    <source>
        <dbReference type="ARBA" id="ARBA00022989"/>
    </source>
</evidence>
<keyword evidence="7" id="KW-1185">Reference proteome</keyword>
<gene>
    <name evidence="6" type="ORF">EPIR_3377</name>
</gene>
<organism evidence="6 7">
    <name type="scientific">Erwinia piriflorinigrans CFBP 5888</name>
    <dbReference type="NCBI Taxonomy" id="1161919"/>
    <lineage>
        <taxon>Bacteria</taxon>
        <taxon>Pseudomonadati</taxon>
        <taxon>Pseudomonadota</taxon>
        <taxon>Gammaproteobacteria</taxon>
        <taxon>Enterobacterales</taxon>
        <taxon>Erwiniaceae</taxon>
        <taxon>Erwinia</taxon>
    </lineage>
</organism>
<feature type="transmembrane region" description="Helical" evidence="5">
    <location>
        <begin position="167"/>
        <end position="184"/>
    </location>
</feature>
<keyword evidence="4 5" id="KW-0472">Membrane</keyword>
<dbReference type="PANTHER" id="PTHR43424:SF1">
    <property type="entry name" value="LOCUS PUTATIVE PROTEIN 1-RELATED"/>
    <property type="match status" value="1"/>
</dbReference>
<dbReference type="AlphaFoldDB" id="V5ZBU2"/>
<keyword evidence="3 5" id="KW-1133">Transmembrane helix</keyword>
<comment type="caution">
    <text evidence="6">The sequence shown here is derived from an EMBL/GenBank/DDBJ whole genome shotgun (WGS) entry which is preliminary data.</text>
</comment>
<sequence>MKYSAMLNAAWMMSEKIASIFGVIFVTSFVAKSFGPDIFGKVAITVSLFSIVQTVAIFGTETILFKTMSDCQKKGMRLMNSVKSLRMVLLLILSVPALLYIWLMMGADFIVFAVAAFFSTLFVTQDIFSVYNNVHLNSRLNTIANVTGLIVSFVISFSIAWYKLSPVWLSLSMIVASLLPYLIKRRCFYRTHALSFTSRRKNHSYLRYLIRSGLPLAISSIFISIQVKMVQFFLTGLGSTHELGLFNAASTVAASWIFIPLAIITSGFSDIFRAKPHMAIKLASRLYGYVVIVSLLMLAVIALVGHRIINVLYGPAYASSTDLMTLLSLATCFSALGTIAWRYIVKEGGLNYLLKKNILLAIVGLLMSYCFVFFWGLKGAAWSVLMTELFSLTIMNYFFKNGIILKIHISSLNYKTYR</sequence>
<evidence type="ECO:0000256" key="2">
    <source>
        <dbReference type="ARBA" id="ARBA00022692"/>
    </source>
</evidence>
<evidence type="ECO:0000313" key="6">
    <source>
        <dbReference type="EMBL" id="CCG88740.1"/>
    </source>
</evidence>
<name>V5ZBU2_9GAMM</name>
<reference evidence="6 7" key="1">
    <citation type="journal article" date="2013" name="Syst. Appl. Microbiol.">
        <title>Phylogenetic position and virulence apparatus of the pear flower necrosis pathogen Erwinia piriflorinigrans CFBP 5888T as assessed by comparative genomics.</title>
        <authorList>
            <person name="Smits T.H."/>
            <person name="Rezzonico F."/>
            <person name="Lopez M.M."/>
            <person name="Blom J."/>
            <person name="Goesmann A."/>
            <person name="Frey J.E."/>
            <person name="Duffy B."/>
        </authorList>
    </citation>
    <scope>NUCLEOTIDE SEQUENCE [LARGE SCALE GENOMIC DNA]</scope>
    <source>
        <strain evidence="7">CFBP5888</strain>
    </source>
</reference>
<feature type="transmembrane region" description="Helical" evidence="5">
    <location>
        <begin position="143"/>
        <end position="161"/>
    </location>
</feature>
<dbReference type="Proteomes" id="UP000018217">
    <property type="component" value="Unassembled WGS sequence"/>
</dbReference>
<feature type="transmembrane region" description="Helical" evidence="5">
    <location>
        <begin position="325"/>
        <end position="345"/>
    </location>
</feature>
<keyword evidence="2 5" id="KW-0812">Transmembrane</keyword>
<dbReference type="EMBL" id="CAHS01000021">
    <property type="protein sequence ID" value="CCG88740.1"/>
    <property type="molecule type" value="Genomic_DNA"/>
</dbReference>
<dbReference type="InterPro" id="IPR052556">
    <property type="entry name" value="PolySynth_Transporter"/>
</dbReference>
<protein>
    <submittedName>
        <fullName evidence="6">Polysaccharide biosynthesis protein</fullName>
    </submittedName>
</protein>
<feature type="transmembrane region" description="Helical" evidence="5">
    <location>
        <begin position="357"/>
        <end position="375"/>
    </location>
</feature>
<accession>V5ZBU2</accession>
<feature type="transmembrane region" description="Helical" evidence="5">
    <location>
        <begin position="43"/>
        <end position="64"/>
    </location>
</feature>
<evidence type="ECO:0000313" key="7">
    <source>
        <dbReference type="Proteomes" id="UP000018217"/>
    </source>
</evidence>
<dbReference type="PANTHER" id="PTHR43424">
    <property type="entry name" value="LOCUS PUTATIVE PROTEIN 1-RELATED"/>
    <property type="match status" value="1"/>
</dbReference>
<evidence type="ECO:0000256" key="1">
    <source>
        <dbReference type="ARBA" id="ARBA00004141"/>
    </source>
</evidence>
<dbReference type="STRING" id="1161919.EPIR_3377"/>
<comment type="subcellular location">
    <subcellularLocation>
        <location evidence="1">Membrane</location>
        <topology evidence="1">Multi-pass membrane protein</topology>
    </subcellularLocation>
</comment>
<dbReference type="InterPro" id="IPR002797">
    <property type="entry name" value="Polysacc_synth"/>
</dbReference>
<dbReference type="GO" id="GO:0016020">
    <property type="term" value="C:membrane"/>
    <property type="evidence" value="ECO:0007669"/>
    <property type="project" value="UniProtKB-SubCell"/>
</dbReference>
<evidence type="ECO:0000256" key="4">
    <source>
        <dbReference type="ARBA" id="ARBA00023136"/>
    </source>
</evidence>
<feature type="transmembrane region" description="Helical" evidence="5">
    <location>
        <begin position="109"/>
        <end position="131"/>
    </location>
</feature>
<dbReference type="Pfam" id="PF01943">
    <property type="entry name" value="Polysacc_synt"/>
    <property type="match status" value="1"/>
</dbReference>